<evidence type="ECO:0000313" key="2">
    <source>
        <dbReference type="EMBL" id="GAA4519611.1"/>
    </source>
</evidence>
<dbReference type="NCBIfam" id="TIGR01460">
    <property type="entry name" value="HAD-SF-IIA"/>
    <property type="match status" value="1"/>
</dbReference>
<dbReference type="InterPro" id="IPR036412">
    <property type="entry name" value="HAD-like_sf"/>
</dbReference>
<dbReference type="Pfam" id="PF13344">
    <property type="entry name" value="Hydrolase_6"/>
    <property type="match status" value="1"/>
</dbReference>
<sequence length="326" mass="33540">MRGIDRPPAEAYDVGVLDLDGVVYIGHDPVPGAAGALEKARASGMRLAFATNNASRTPSATAALLGDVGVPAAAEDVVTSAQAAARLLAERLPAGSKVLVVGGMGLRQALREAGLRPVSMAAEEPAAVAQGYSPGLSYDRLAEGAQAVAAGAIFVASNGDTTIPGKGGRYRPGNGALVQVIRTATGVDPIVTGKPERPLHRETILRTGAERPLIVGDRLDTDIEGAHNGGADSLLVLTGVTDPRTLLAAPPRHRPTYVSADLNGLLVPHNGVRREGPAYVCGGWTVSGDLEMSGDGDPMDGLRALCAAVWDSGDLERGERALDRLF</sequence>
<dbReference type="Pfam" id="PF18407">
    <property type="entry name" value="GNAT_like"/>
    <property type="match status" value="1"/>
</dbReference>
<dbReference type="InterPro" id="IPR006357">
    <property type="entry name" value="HAD-SF_hydro_IIA"/>
</dbReference>
<reference evidence="3" key="1">
    <citation type="journal article" date="2019" name="Int. J. Syst. Evol. Microbiol.">
        <title>The Global Catalogue of Microorganisms (GCM) 10K type strain sequencing project: providing services to taxonomists for standard genome sequencing and annotation.</title>
        <authorList>
            <consortium name="The Broad Institute Genomics Platform"/>
            <consortium name="The Broad Institute Genome Sequencing Center for Infectious Disease"/>
            <person name="Wu L."/>
            <person name="Ma J."/>
        </authorList>
    </citation>
    <scope>NUCLEOTIDE SEQUENCE [LARGE SCALE GENOMIC DNA]</scope>
    <source>
        <strain evidence="3">JCM 17933</strain>
    </source>
</reference>
<dbReference type="SUPFAM" id="SSF56784">
    <property type="entry name" value="HAD-like"/>
    <property type="match status" value="1"/>
</dbReference>
<accession>A0ABP8R6J1</accession>
<comment type="caution">
    <text evidence="2">The sequence shown here is derived from an EMBL/GenBank/DDBJ whole genome shotgun (WGS) entry which is preliminary data.</text>
</comment>
<name>A0ABP8R6J1_9ACTN</name>
<proteinExistence type="predicted"/>
<dbReference type="EMBL" id="BAABHF010000064">
    <property type="protein sequence ID" value="GAA4519611.1"/>
    <property type="molecule type" value="Genomic_DNA"/>
</dbReference>
<dbReference type="PANTHER" id="PTHR19288">
    <property type="entry name" value="4-NITROPHENYLPHOSPHATASE-RELATED"/>
    <property type="match status" value="1"/>
</dbReference>
<dbReference type="Proteomes" id="UP001500503">
    <property type="component" value="Unassembled WGS sequence"/>
</dbReference>
<dbReference type="PANTHER" id="PTHR19288:SF95">
    <property type="entry name" value="D-GLYCEROL 3-PHOSPHATE PHOSPHATASE"/>
    <property type="match status" value="1"/>
</dbReference>
<gene>
    <name evidence="2" type="ORF">GCM10023191_095330</name>
</gene>
<dbReference type="Gene3D" id="3.40.50.1000">
    <property type="entry name" value="HAD superfamily/HAD-like"/>
    <property type="match status" value="2"/>
</dbReference>
<dbReference type="Pfam" id="PF13242">
    <property type="entry name" value="Hydrolase_like"/>
    <property type="match status" value="1"/>
</dbReference>
<organism evidence="2 3">
    <name type="scientific">Actinoallomurus oryzae</name>
    <dbReference type="NCBI Taxonomy" id="502180"/>
    <lineage>
        <taxon>Bacteria</taxon>
        <taxon>Bacillati</taxon>
        <taxon>Actinomycetota</taxon>
        <taxon>Actinomycetes</taxon>
        <taxon>Streptosporangiales</taxon>
        <taxon>Thermomonosporaceae</taxon>
        <taxon>Actinoallomurus</taxon>
    </lineage>
</organism>
<evidence type="ECO:0000313" key="3">
    <source>
        <dbReference type="Proteomes" id="UP001500503"/>
    </source>
</evidence>
<feature type="domain" description="GCN5-related N-acetyltransferase-like" evidence="1">
    <location>
        <begin position="281"/>
        <end position="314"/>
    </location>
</feature>
<protein>
    <submittedName>
        <fullName evidence="2">HAD hydrolase-like protein</fullName>
    </submittedName>
</protein>
<keyword evidence="3" id="KW-1185">Reference proteome</keyword>
<dbReference type="InterPro" id="IPR041065">
    <property type="entry name" value="GNAT-like"/>
</dbReference>
<dbReference type="InterPro" id="IPR023214">
    <property type="entry name" value="HAD_sf"/>
</dbReference>
<dbReference type="RefSeq" id="WP_345475280.1">
    <property type="nucleotide sequence ID" value="NZ_BAABHF010000064.1"/>
</dbReference>
<evidence type="ECO:0000259" key="1">
    <source>
        <dbReference type="Pfam" id="PF18407"/>
    </source>
</evidence>